<evidence type="ECO:0000313" key="7">
    <source>
        <dbReference type="Proteomes" id="UP000245207"/>
    </source>
</evidence>
<evidence type="ECO:0000256" key="3">
    <source>
        <dbReference type="ARBA" id="ARBA00022679"/>
    </source>
</evidence>
<evidence type="ECO:0000313" key="6">
    <source>
        <dbReference type="EMBL" id="PWA87589.1"/>
    </source>
</evidence>
<evidence type="ECO:0000256" key="4">
    <source>
        <dbReference type="ARBA" id="ARBA00022723"/>
    </source>
</evidence>
<dbReference type="Proteomes" id="UP000245207">
    <property type="component" value="Unassembled WGS sequence"/>
</dbReference>
<comment type="caution">
    <text evidence="6">The sequence shown here is derived from an EMBL/GenBank/DDBJ whole genome shotgun (WGS) entry which is preliminary data.</text>
</comment>
<keyword evidence="4" id="KW-0479">Metal-binding</keyword>
<evidence type="ECO:0000256" key="2">
    <source>
        <dbReference type="ARBA" id="ARBA00022603"/>
    </source>
</evidence>
<dbReference type="GO" id="GO:0046872">
    <property type="term" value="F:metal ion binding"/>
    <property type="evidence" value="ECO:0007669"/>
    <property type="project" value="UniProtKB-KW"/>
</dbReference>
<dbReference type="OrthoDB" id="1523883at2759"/>
<dbReference type="AlphaFoldDB" id="A0A2U1PPB4"/>
<protein>
    <submittedName>
        <fullName evidence="6">Salicylic acid carboxyl methyltransferase</fullName>
    </submittedName>
</protein>
<sequence length="374" mass="41768">MVVVNILHMSSGVGESSYAKNSTLQETVIQKALPFLKHAIMGIANPGVMFGQCFKIADLGCSSSKNTLLVASNIIDVVIDLCKENNLKTPQLQVCLNDLFENDFNNLFKLLPDFYAQLEKKQGAKFGPCFVSAVPGSFYGRLFPDQSLHLVHSANSVHWLSQVPEGLENNALNIYIAKTSPPNVFRAYQKQFHTDFTKFLRSRSEEIVCGGCMILTFLGRGNADPTTDDCGVFWELLAHSLESMLKEGLVQESDINSFNMPIYTPCEYEVRDVIHSEGSFSLDNLSLFEVNWSPNDTDYTNIKDLRNEPIQSLGENTAKVVRAVAEPLLTSHFGNSIIDQVFKKYGERVAEHLAKKNPRHTMLVVSLTKTTMKK</sequence>
<name>A0A2U1PPB4_ARTAN</name>
<accession>A0A2U1PPB4</accession>
<reference evidence="6 7" key="1">
    <citation type="journal article" date="2018" name="Mol. Plant">
        <title>The genome of Artemisia annua provides insight into the evolution of Asteraceae family and artemisinin biosynthesis.</title>
        <authorList>
            <person name="Shen Q."/>
            <person name="Zhang L."/>
            <person name="Liao Z."/>
            <person name="Wang S."/>
            <person name="Yan T."/>
            <person name="Shi P."/>
            <person name="Liu M."/>
            <person name="Fu X."/>
            <person name="Pan Q."/>
            <person name="Wang Y."/>
            <person name="Lv Z."/>
            <person name="Lu X."/>
            <person name="Zhang F."/>
            <person name="Jiang W."/>
            <person name="Ma Y."/>
            <person name="Chen M."/>
            <person name="Hao X."/>
            <person name="Li L."/>
            <person name="Tang Y."/>
            <person name="Lv G."/>
            <person name="Zhou Y."/>
            <person name="Sun X."/>
            <person name="Brodelius P.E."/>
            <person name="Rose J.K.C."/>
            <person name="Tang K."/>
        </authorList>
    </citation>
    <scope>NUCLEOTIDE SEQUENCE [LARGE SCALE GENOMIC DNA]</scope>
    <source>
        <strain evidence="7">cv. Huhao1</strain>
        <tissue evidence="6">Leaf</tissue>
    </source>
</reference>
<dbReference type="EMBL" id="PKPP01000900">
    <property type="protein sequence ID" value="PWA87589.1"/>
    <property type="molecule type" value="Genomic_DNA"/>
</dbReference>
<dbReference type="SUPFAM" id="SSF53335">
    <property type="entry name" value="S-adenosyl-L-methionine-dependent methyltransferases"/>
    <property type="match status" value="1"/>
</dbReference>
<dbReference type="Pfam" id="PF03492">
    <property type="entry name" value="Methyltransf_7"/>
    <property type="match status" value="1"/>
</dbReference>
<proteinExistence type="inferred from homology"/>
<dbReference type="Gene3D" id="1.10.1200.270">
    <property type="entry name" value="Methyltransferase, alpha-helical capping domain"/>
    <property type="match status" value="1"/>
</dbReference>
<keyword evidence="2 6" id="KW-0489">Methyltransferase</keyword>
<organism evidence="6 7">
    <name type="scientific">Artemisia annua</name>
    <name type="common">Sweet wormwood</name>
    <dbReference type="NCBI Taxonomy" id="35608"/>
    <lineage>
        <taxon>Eukaryota</taxon>
        <taxon>Viridiplantae</taxon>
        <taxon>Streptophyta</taxon>
        <taxon>Embryophyta</taxon>
        <taxon>Tracheophyta</taxon>
        <taxon>Spermatophyta</taxon>
        <taxon>Magnoliopsida</taxon>
        <taxon>eudicotyledons</taxon>
        <taxon>Gunneridae</taxon>
        <taxon>Pentapetalae</taxon>
        <taxon>asterids</taxon>
        <taxon>campanulids</taxon>
        <taxon>Asterales</taxon>
        <taxon>Asteraceae</taxon>
        <taxon>Asteroideae</taxon>
        <taxon>Anthemideae</taxon>
        <taxon>Artemisiinae</taxon>
        <taxon>Artemisia</taxon>
    </lineage>
</organism>
<comment type="similarity">
    <text evidence="1">Belongs to the methyltransferase superfamily. Type-7 methyltransferase family.</text>
</comment>
<gene>
    <name evidence="6" type="ORF">CTI12_AA128520</name>
</gene>
<dbReference type="GO" id="GO:0032259">
    <property type="term" value="P:methylation"/>
    <property type="evidence" value="ECO:0007669"/>
    <property type="project" value="UniProtKB-KW"/>
</dbReference>
<keyword evidence="3 6" id="KW-0808">Transferase</keyword>
<dbReference type="InterPro" id="IPR042086">
    <property type="entry name" value="MeTrfase_capping"/>
</dbReference>
<evidence type="ECO:0000256" key="1">
    <source>
        <dbReference type="ARBA" id="ARBA00007967"/>
    </source>
</evidence>
<dbReference type="Gene3D" id="3.40.50.150">
    <property type="entry name" value="Vaccinia Virus protein VP39"/>
    <property type="match status" value="1"/>
</dbReference>
<dbReference type="InterPro" id="IPR029063">
    <property type="entry name" value="SAM-dependent_MTases_sf"/>
</dbReference>
<keyword evidence="5" id="KW-0460">Magnesium</keyword>
<dbReference type="InterPro" id="IPR005299">
    <property type="entry name" value="MeTrfase_7"/>
</dbReference>
<keyword evidence="7" id="KW-1185">Reference proteome</keyword>
<evidence type="ECO:0000256" key="5">
    <source>
        <dbReference type="ARBA" id="ARBA00022842"/>
    </source>
</evidence>
<dbReference type="GO" id="GO:0008168">
    <property type="term" value="F:methyltransferase activity"/>
    <property type="evidence" value="ECO:0007669"/>
    <property type="project" value="UniProtKB-KW"/>
</dbReference>
<dbReference type="PANTHER" id="PTHR31009">
    <property type="entry name" value="S-ADENOSYL-L-METHIONINE:CARBOXYL METHYLTRANSFERASE FAMILY PROTEIN"/>
    <property type="match status" value="1"/>
</dbReference>